<proteinExistence type="inferred from homology"/>
<dbReference type="OrthoDB" id="9810906at2"/>
<comment type="similarity">
    <text evidence="1">Belongs to the CapA family.</text>
</comment>
<evidence type="ECO:0000259" key="2">
    <source>
        <dbReference type="SMART" id="SM00854"/>
    </source>
</evidence>
<accession>A0A221MF35</accession>
<dbReference type="CDD" id="cd07381">
    <property type="entry name" value="MPP_CapA"/>
    <property type="match status" value="1"/>
</dbReference>
<dbReference type="InterPro" id="IPR052169">
    <property type="entry name" value="CW_Biosynth-Accessory"/>
</dbReference>
<evidence type="ECO:0000256" key="1">
    <source>
        <dbReference type="ARBA" id="ARBA00005662"/>
    </source>
</evidence>
<reference evidence="3 4" key="1">
    <citation type="journal article" date="2003" name="Int. J. Syst. Evol. Microbiol.">
        <title>Virgibacillus carmonensis sp. nov., Virgibacillus necropolis sp. nov. and Virgibacillus picturae sp. nov., three novel species isolated from deteriorated mural paintings, transfer of the species of the genus salibacillus to Virgibacillus, as Virgibacillus marismortui comb. nov. and Virgibacillus salexigens comb. nov., and emended description of the genus Virgibacillus.</title>
        <authorList>
            <person name="Heyrman J."/>
            <person name="Logan N.A."/>
            <person name="Busse H.J."/>
            <person name="Balcaen A."/>
            <person name="Lebbe L."/>
            <person name="Rodriguez-Diaz M."/>
            <person name="Swings J."/>
            <person name="De Vos P."/>
        </authorList>
    </citation>
    <scope>NUCLEOTIDE SEQUENCE [LARGE SCALE GENOMIC DNA]</scope>
    <source>
        <strain evidence="3 4">LMG 19488</strain>
    </source>
</reference>
<name>A0A221MF35_9BACI</name>
<dbReference type="PANTHER" id="PTHR33393">
    <property type="entry name" value="POLYGLUTAMINE SYNTHESIS ACCESSORY PROTEIN RV0574C-RELATED"/>
    <property type="match status" value="1"/>
</dbReference>
<gene>
    <name evidence="3" type="ORF">CFK40_14790</name>
</gene>
<feature type="domain" description="Capsule synthesis protein CapA" evidence="2">
    <location>
        <begin position="2"/>
        <end position="313"/>
    </location>
</feature>
<dbReference type="PANTHER" id="PTHR33393:SF13">
    <property type="entry name" value="PGA BIOSYNTHESIS PROTEIN CAPA"/>
    <property type="match status" value="1"/>
</dbReference>
<dbReference type="Pfam" id="PF09587">
    <property type="entry name" value="PGA_cap"/>
    <property type="match status" value="1"/>
</dbReference>
<dbReference type="SMART" id="SM00854">
    <property type="entry name" value="PGA_cap"/>
    <property type="match status" value="1"/>
</dbReference>
<protein>
    <submittedName>
        <fullName evidence="3">Capsule biosynthesis protein</fullName>
    </submittedName>
</protein>
<dbReference type="Proteomes" id="UP000204391">
    <property type="component" value="Chromosome"/>
</dbReference>
<dbReference type="AlphaFoldDB" id="A0A221MF35"/>
<dbReference type="InterPro" id="IPR019079">
    <property type="entry name" value="Capsule_synth_CapA"/>
</dbReference>
<keyword evidence="4" id="KW-1185">Reference proteome</keyword>
<dbReference type="EMBL" id="CP022437">
    <property type="protein sequence ID" value="ASN06199.1"/>
    <property type="molecule type" value="Genomic_DNA"/>
</dbReference>
<dbReference type="RefSeq" id="WP_089533129.1">
    <property type="nucleotide sequence ID" value="NZ_CP022437.1"/>
</dbReference>
<sequence length="430" mass="48827">MKIVATGDSFITRRLPKNDPNAIELKKWMESADVRFTNLETTAHKGEGFPSAFSGGTWAMSNPKVLDDLKHYGFNLYNWANNHTLDYLYGGLFATEEELEKRHLIHAGAGRTLSSAAEPRYLETLNGRVALIGATSTFHKSWIAGETNRYIQGRPGVNPLRYEEIYYITKSQWETLKEISHDTHIDANEELNVKEGFSTVENSDTFLFAGKKFKIATETYQKRSPLPEDINRITRSIREANRQADFVIVSLHSHEMNGIDKNEPADFFEEAAKSCIDSGASCVLGHGPHVIRGIEIYKNKPIFYSLGNFIFQNDTVTHLPQEFFTKYDLDELANIADGLDKRSDNGTKGLGVNPLVWESIVAKIHWKDQKVEKIELKPTDLGFKQPRYNKGWPKISENDAVLQRLKKLSSRFGTEIKIENNVGFIYMAIK</sequence>
<evidence type="ECO:0000313" key="4">
    <source>
        <dbReference type="Proteomes" id="UP000204391"/>
    </source>
</evidence>
<dbReference type="InterPro" id="IPR029052">
    <property type="entry name" value="Metallo-depent_PP-like"/>
</dbReference>
<dbReference type="KEGG" id="vne:CFK40_14790"/>
<organism evidence="3 4">
    <name type="scientific">Virgibacillus necropolis</name>
    <dbReference type="NCBI Taxonomy" id="163877"/>
    <lineage>
        <taxon>Bacteria</taxon>
        <taxon>Bacillati</taxon>
        <taxon>Bacillota</taxon>
        <taxon>Bacilli</taxon>
        <taxon>Bacillales</taxon>
        <taxon>Bacillaceae</taxon>
        <taxon>Virgibacillus</taxon>
    </lineage>
</organism>
<evidence type="ECO:0000313" key="3">
    <source>
        <dbReference type="EMBL" id="ASN06199.1"/>
    </source>
</evidence>
<dbReference type="SUPFAM" id="SSF56300">
    <property type="entry name" value="Metallo-dependent phosphatases"/>
    <property type="match status" value="1"/>
</dbReference>